<accession>A0A915AK91</accession>
<proteinExistence type="predicted"/>
<protein>
    <submittedName>
        <fullName evidence="2">Uncharacterized protein</fullName>
    </submittedName>
</protein>
<organism evidence="1 2">
    <name type="scientific">Parascaris univalens</name>
    <name type="common">Nematode worm</name>
    <dbReference type="NCBI Taxonomy" id="6257"/>
    <lineage>
        <taxon>Eukaryota</taxon>
        <taxon>Metazoa</taxon>
        <taxon>Ecdysozoa</taxon>
        <taxon>Nematoda</taxon>
        <taxon>Chromadorea</taxon>
        <taxon>Rhabditida</taxon>
        <taxon>Spirurina</taxon>
        <taxon>Ascaridomorpha</taxon>
        <taxon>Ascaridoidea</taxon>
        <taxon>Ascarididae</taxon>
        <taxon>Parascaris</taxon>
    </lineage>
</organism>
<dbReference type="Proteomes" id="UP000887569">
    <property type="component" value="Unplaced"/>
</dbReference>
<reference evidence="2" key="1">
    <citation type="submission" date="2022-11" db="UniProtKB">
        <authorList>
            <consortium name="WormBaseParasite"/>
        </authorList>
    </citation>
    <scope>IDENTIFICATION</scope>
</reference>
<dbReference type="WBParaSite" id="PgR010_g019_t01">
    <property type="protein sequence ID" value="PgR010_g019_t01"/>
    <property type="gene ID" value="PgR010_g019"/>
</dbReference>
<keyword evidence="1" id="KW-1185">Reference proteome</keyword>
<dbReference type="AlphaFoldDB" id="A0A915AK91"/>
<evidence type="ECO:0000313" key="2">
    <source>
        <dbReference type="WBParaSite" id="PgR010_g019_t01"/>
    </source>
</evidence>
<name>A0A915AK91_PARUN</name>
<sequence>MINFVVDDHEKIAMQISSSTKSLFSWSIALKGVEEDKFRIAISSLLDP</sequence>
<evidence type="ECO:0000313" key="1">
    <source>
        <dbReference type="Proteomes" id="UP000887569"/>
    </source>
</evidence>